<evidence type="ECO:0000313" key="1">
    <source>
        <dbReference type="EMBL" id="KAJ1933646.1"/>
    </source>
</evidence>
<protein>
    <submittedName>
        <fullName evidence="1">Uncharacterized protein</fullName>
    </submittedName>
</protein>
<dbReference type="EMBL" id="JANBPW010004981">
    <property type="protein sequence ID" value="KAJ1933646.1"/>
    <property type="molecule type" value="Genomic_DNA"/>
</dbReference>
<name>A0ACC1J159_9FUNG</name>
<sequence>MRECRMQRGMHYSACFHAERVLASLREARARLKPGAQGSAALELLLDAGSIPQLLQRKRSIWSLHPSSLDN</sequence>
<organism evidence="1 2">
    <name type="scientific">Linderina macrospora</name>
    <dbReference type="NCBI Taxonomy" id="4868"/>
    <lineage>
        <taxon>Eukaryota</taxon>
        <taxon>Fungi</taxon>
        <taxon>Fungi incertae sedis</taxon>
        <taxon>Zoopagomycota</taxon>
        <taxon>Kickxellomycotina</taxon>
        <taxon>Kickxellomycetes</taxon>
        <taxon>Kickxellales</taxon>
        <taxon>Kickxellaceae</taxon>
        <taxon>Linderina</taxon>
    </lineage>
</organism>
<gene>
    <name evidence="1" type="ORF">FBU59_005961</name>
</gene>
<accession>A0ACC1J159</accession>
<evidence type="ECO:0000313" key="2">
    <source>
        <dbReference type="Proteomes" id="UP001150603"/>
    </source>
</evidence>
<keyword evidence="2" id="KW-1185">Reference proteome</keyword>
<reference evidence="1" key="1">
    <citation type="submission" date="2022-07" db="EMBL/GenBank/DDBJ databases">
        <title>Phylogenomic reconstructions and comparative analyses of Kickxellomycotina fungi.</title>
        <authorList>
            <person name="Reynolds N.K."/>
            <person name="Stajich J.E."/>
            <person name="Barry K."/>
            <person name="Grigoriev I.V."/>
            <person name="Crous P."/>
            <person name="Smith M.E."/>
        </authorList>
    </citation>
    <scope>NUCLEOTIDE SEQUENCE</scope>
    <source>
        <strain evidence="1">NRRL 5244</strain>
    </source>
</reference>
<proteinExistence type="predicted"/>
<dbReference type="Proteomes" id="UP001150603">
    <property type="component" value="Unassembled WGS sequence"/>
</dbReference>
<comment type="caution">
    <text evidence="1">The sequence shown here is derived from an EMBL/GenBank/DDBJ whole genome shotgun (WGS) entry which is preliminary data.</text>
</comment>